<dbReference type="InterPro" id="IPR001650">
    <property type="entry name" value="Helicase_C-like"/>
</dbReference>
<feature type="domain" description="Helicase ATP-binding" evidence="5">
    <location>
        <begin position="72"/>
        <end position="225"/>
    </location>
</feature>
<sequence length="752" mass="87329">MKDDPMICDLLYVASQKMRMFGYNIQNKFLENPDKGVSDLLTLRDESVKNIYRSKVRPNNILDKSQLEVVEFYQSLKLKRMLVSAPTSYGKTFLMREILFLNYEKYQNVLLVFPTVALLQENATEMNMFVKEKELEYKVIKSVDSEIDLTGRNIFVFTPERALQLLANYPDIHLDFFFYDEIYKVDEDYCNDETDEKADDNKESTPTFLDINRGKTFRIALYLLSKDVNDYYLAGPNLNWERFGAGMKRFIEVNHIQVKEINFEPTVRVTVEAFGSKIKEISPIELPSPISNALMKLDPRVNDKICNVAEYIKGNNYGKTLLYCTTPGKANEYASKLALRLNIDFSPDSNRLKMFFQHIRKTYNVNNSVEEWSFVKVLEKGFGLHHGKLPKYIQTEVLQQFNHGAFNILFCTSTIVEGVNTDAQNMVILNAKKGREPLTPFDIKNIKGRAGRYYHSFIGRIFYMNKELLEIEQSSDFSLDFATYADIDLDGIDLDNAEFVDLTNKNQRAKQIRNEKTSQYRITDEIFQKNRLVPKEHQEQLARLLLKDKDQFDQFTPLIHNTDLCENFLKFHYIKKILNTFCRAGLIDESIAKLFSGICWSYYNDGFLGILKFEIQKVGKPDSRVKTIDQAYSNAFKTLKDIIEHKIPKILSLFESIFDFVAKQRGYNVGEFSLSKVKRFYETGVRTSFGEHLSEYGFPLDTIRMLETNFPILLSLTGIQVKNFCSSNKDKIMGKLDAYEQLLFDNAIKILI</sequence>
<organism evidence="7 8">
    <name type="scientific">Sporobacter termitidis DSM 10068</name>
    <dbReference type="NCBI Taxonomy" id="1123282"/>
    <lineage>
        <taxon>Bacteria</taxon>
        <taxon>Bacillati</taxon>
        <taxon>Bacillota</taxon>
        <taxon>Clostridia</taxon>
        <taxon>Eubacteriales</taxon>
        <taxon>Oscillospiraceae</taxon>
        <taxon>Sporobacter</taxon>
    </lineage>
</organism>
<keyword evidence="4" id="KW-0067">ATP-binding</keyword>
<dbReference type="PANTHER" id="PTHR47961">
    <property type="entry name" value="DNA POLYMERASE THETA, PUTATIVE (AFU_ORTHOLOGUE AFUA_1G05260)-RELATED"/>
    <property type="match status" value="1"/>
</dbReference>
<evidence type="ECO:0000256" key="2">
    <source>
        <dbReference type="ARBA" id="ARBA00022801"/>
    </source>
</evidence>
<dbReference type="STRING" id="1123282.SAMN02745823_00334"/>
<proteinExistence type="predicted"/>
<feature type="domain" description="Helicase C-terminal" evidence="6">
    <location>
        <begin position="304"/>
        <end position="490"/>
    </location>
</feature>
<evidence type="ECO:0000256" key="4">
    <source>
        <dbReference type="ARBA" id="ARBA00022840"/>
    </source>
</evidence>
<evidence type="ECO:0000256" key="3">
    <source>
        <dbReference type="ARBA" id="ARBA00022806"/>
    </source>
</evidence>
<dbReference type="SMART" id="SM00490">
    <property type="entry name" value="HELICc"/>
    <property type="match status" value="1"/>
</dbReference>
<dbReference type="Proteomes" id="UP000183995">
    <property type="component" value="Unassembled WGS sequence"/>
</dbReference>
<reference evidence="7 8" key="1">
    <citation type="submission" date="2016-11" db="EMBL/GenBank/DDBJ databases">
        <authorList>
            <person name="Jaros S."/>
            <person name="Januszkiewicz K."/>
            <person name="Wedrychowicz H."/>
        </authorList>
    </citation>
    <scope>NUCLEOTIDE SEQUENCE [LARGE SCALE GENOMIC DNA]</scope>
    <source>
        <strain evidence="7 8">DSM 10068</strain>
    </source>
</reference>
<keyword evidence="3 7" id="KW-0347">Helicase</keyword>
<dbReference type="GO" id="GO:0005524">
    <property type="term" value="F:ATP binding"/>
    <property type="evidence" value="ECO:0007669"/>
    <property type="project" value="UniProtKB-KW"/>
</dbReference>
<evidence type="ECO:0000313" key="7">
    <source>
        <dbReference type="EMBL" id="SHH57286.1"/>
    </source>
</evidence>
<dbReference type="AlphaFoldDB" id="A0A1M5U350"/>
<dbReference type="InterPro" id="IPR014001">
    <property type="entry name" value="Helicase_ATP-bd"/>
</dbReference>
<dbReference type="SUPFAM" id="SSF52540">
    <property type="entry name" value="P-loop containing nucleoside triphosphate hydrolases"/>
    <property type="match status" value="2"/>
</dbReference>
<dbReference type="InterPro" id="IPR011545">
    <property type="entry name" value="DEAD/DEAH_box_helicase_dom"/>
</dbReference>
<gene>
    <name evidence="7" type="ORF">SAMN02745823_00334</name>
</gene>
<dbReference type="GO" id="GO:0003676">
    <property type="term" value="F:nucleic acid binding"/>
    <property type="evidence" value="ECO:0007669"/>
    <property type="project" value="InterPro"/>
</dbReference>
<dbReference type="EMBL" id="FQXV01000001">
    <property type="protein sequence ID" value="SHH57286.1"/>
    <property type="molecule type" value="Genomic_DNA"/>
</dbReference>
<name>A0A1M5U350_9FIRM</name>
<dbReference type="Pfam" id="PF00271">
    <property type="entry name" value="Helicase_C"/>
    <property type="match status" value="1"/>
</dbReference>
<dbReference type="GO" id="GO:0004386">
    <property type="term" value="F:helicase activity"/>
    <property type="evidence" value="ECO:0007669"/>
    <property type="project" value="UniProtKB-KW"/>
</dbReference>
<evidence type="ECO:0000259" key="5">
    <source>
        <dbReference type="PROSITE" id="PS51192"/>
    </source>
</evidence>
<evidence type="ECO:0000259" key="6">
    <source>
        <dbReference type="PROSITE" id="PS51194"/>
    </source>
</evidence>
<dbReference type="PANTHER" id="PTHR47961:SF6">
    <property type="entry name" value="DNA-DIRECTED DNA POLYMERASE"/>
    <property type="match status" value="1"/>
</dbReference>
<dbReference type="Gene3D" id="3.40.50.300">
    <property type="entry name" value="P-loop containing nucleotide triphosphate hydrolases"/>
    <property type="match status" value="2"/>
</dbReference>
<dbReference type="InterPro" id="IPR050474">
    <property type="entry name" value="Hel308_SKI2-like"/>
</dbReference>
<protein>
    <submittedName>
        <fullName evidence="7">DEAD/DEAH box helicase</fullName>
    </submittedName>
</protein>
<keyword evidence="8" id="KW-1185">Reference proteome</keyword>
<dbReference type="InterPro" id="IPR027417">
    <property type="entry name" value="P-loop_NTPase"/>
</dbReference>
<evidence type="ECO:0000313" key="8">
    <source>
        <dbReference type="Proteomes" id="UP000183995"/>
    </source>
</evidence>
<dbReference type="GO" id="GO:0016787">
    <property type="term" value="F:hydrolase activity"/>
    <property type="evidence" value="ECO:0007669"/>
    <property type="project" value="UniProtKB-KW"/>
</dbReference>
<evidence type="ECO:0000256" key="1">
    <source>
        <dbReference type="ARBA" id="ARBA00022741"/>
    </source>
</evidence>
<keyword evidence="2" id="KW-0378">Hydrolase</keyword>
<dbReference type="PROSITE" id="PS51194">
    <property type="entry name" value="HELICASE_CTER"/>
    <property type="match status" value="1"/>
</dbReference>
<keyword evidence="1" id="KW-0547">Nucleotide-binding</keyword>
<accession>A0A1M5U350</accession>
<dbReference type="PROSITE" id="PS51192">
    <property type="entry name" value="HELICASE_ATP_BIND_1"/>
    <property type="match status" value="1"/>
</dbReference>
<dbReference type="Pfam" id="PF00270">
    <property type="entry name" value="DEAD"/>
    <property type="match status" value="1"/>
</dbReference>